<evidence type="ECO:0000313" key="1">
    <source>
        <dbReference type="EMBL" id="KAJ4433193.1"/>
    </source>
</evidence>
<name>A0ABQ8SGU8_PERAM</name>
<reference evidence="1 2" key="1">
    <citation type="journal article" date="2022" name="Allergy">
        <title>Genome assembly and annotation of Periplaneta americana reveal a comprehensive cockroach allergen profile.</title>
        <authorList>
            <person name="Wang L."/>
            <person name="Xiong Q."/>
            <person name="Saelim N."/>
            <person name="Wang L."/>
            <person name="Nong W."/>
            <person name="Wan A.T."/>
            <person name="Shi M."/>
            <person name="Liu X."/>
            <person name="Cao Q."/>
            <person name="Hui J.H.L."/>
            <person name="Sookrung N."/>
            <person name="Leung T.F."/>
            <person name="Tungtrongchitr A."/>
            <person name="Tsui S.K.W."/>
        </authorList>
    </citation>
    <scope>NUCLEOTIDE SEQUENCE [LARGE SCALE GENOMIC DNA]</scope>
    <source>
        <strain evidence="1">PWHHKU_190912</strain>
    </source>
</reference>
<accession>A0ABQ8SGU8</accession>
<evidence type="ECO:0000313" key="2">
    <source>
        <dbReference type="Proteomes" id="UP001148838"/>
    </source>
</evidence>
<keyword evidence="2" id="KW-1185">Reference proteome</keyword>
<organism evidence="1 2">
    <name type="scientific">Periplaneta americana</name>
    <name type="common">American cockroach</name>
    <name type="synonym">Blatta americana</name>
    <dbReference type="NCBI Taxonomy" id="6978"/>
    <lineage>
        <taxon>Eukaryota</taxon>
        <taxon>Metazoa</taxon>
        <taxon>Ecdysozoa</taxon>
        <taxon>Arthropoda</taxon>
        <taxon>Hexapoda</taxon>
        <taxon>Insecta</taxon>
        <taxon>Pterygota</taxon>
        <taxon>Neoptera</taxon>
        <taxon>Polyneoptera</taxon>
        <taxon>Dictyoptera</taxon>
        <taxon>Blattodea</taxon>
        <taxon>Blattoidea</taxon>
        <taxon>Blattidae</taxon>
        <taxon>Blattinae</taxon>
        <taxon>Periplaneta</taxon>
    </lineage>
</organism>
<dbReference type="EMBL" id="JAJSOF020000027">
    <property type="protein sequence ID" value="KAJ4433193.1"/>
    <property type="molecule type" value="Genomic_DNA"/>
</dbReference>
<proteinExistence type="predicted"/>
<sequence length="151" mass="16964">MSGLCKGGNGAPGSLKASKSYLKRRTLEFTSLYTLKSIPLFPERSFFFSSPDISYFLLQVDLLHPSGLSSFLLQILKKRNPEAAATYEQNAQCRKCGRDENGDESCYPEIKYRSEVTYVLQISALCHLEMPNDSVELYGNKSDTPDNFISK</sequence>
<protein>
    <submittedName>
        <fullName evidence="1">Uncharacterized protein</fullName>
    </submittedName>
</protein>
<dbReference type="Proteomes" id="UP001148838">
    <property type="component" value="Unassembled WGS sequence"/>
</dbReference>
<gene>
    <name evidence="1" type="ORF">ANN_15450</name>
</gene>
<comment type="caution">
    <text evidence="1">The sequence shown here is derived from an EMBL/GenBank/DDBJ whole genome shotgun (WGS) entry which is preliminary data.</text>
</comment>